<name>A0AAV3M437_9GAMM</name>
<feature type="chain" id="PRO_5043640735" description="Fimbrial protein" evidence="1">
    <location>
        <begin position="22"/>
        <end position="219"/>
    </location>
</feature>
<proteinExistence type="predicted"/>
<evidence type="ECO:0000256" key="1">
    <source>
        <dbReference type="SAM" id="SignalP"/>
    </source>
</evidence>
<protein>
    <recommendedName>
        <fullName evidence="4">Fimbrial protein</fullName>
    </recommendedName>
</protein>
<evidence type="ECO:0000313" key="3">
    <source>
        <dbReference type="Proteomes" id="UP000022311"/>
    </source>
</evidence>
<gene>
    <name evidence="2" type="ORF">HMPREF1563_2216</name>
</gene>
<keyword evidence="1" id="KW-0732">Signal</keyword>
<dbReference type="Proteomes" id="UP000022311">
    <property type="component" value="Unassembled WGS sequence"/>
</dbReference>
<reference evidence="2 3" key="1">
    <citation type="submission" date="2014-01" db="EMBL/GenBank/DDBJ databases">
        <authorList>
            <person name="Durkin A.S."/>
            <person name="McCorrison J."/>
            <person name="Torralba M."/>
            <person name="Gillis M."/>
            <person name="Haft D.H."/>
            <person name="Methe B."/>
            <person name="Sutton G."/>
            <person name="Nelson K.E."/>
        </authorList>
    </citation>
    <scope>NUCLEOTIDE SEQUENCE [LARGE SCALE GENOMIC DNA]</scope>
    <source>
        <strain evidence="2 3">205/92</strain>
    </source>
</reference>
<dbReference type="EMBL" id="JALD01000050">
    <property type="protein sequence ID" value="EUD10494.1"/>
    <property type="molecule type" value="Genomic_DNA"/>
</dbReference>
<comment type="caution">
    <text evidence="2">The sequence shown here is derived from an EMBL/GenBank/DDBJ whole genome shotgun (WGS) entry which is preliminary data.</text>
</comment>
<dbReference type="AlphaFoldDB" id="A0AAV3M437"/>
<dbReference type="RefSeq" id="WP_006657343.1">
    <property type="nucleotide sequence ID" value="NZ_JALD01000050.1"/>
</dbReference>
<evidence type="ECO:0008006" key="4">
    <source>
        <dbReference type="Google" id="ProtNLM"/>
    </source>
</evidence>
<dbReference type="GeneID" id="57291012"/>
<evidence type="ECO:0000313" key="2">
    <source>
        <dbReference type="EMBL" id="EUD10494.1"/>
    </source>
</evidence>
<feature type="signal peptide" evidence="1">
    <location>
        <begin position="1"/>
        <end position="21"/>
    </location>
</feature>
<organism evidence="2 3">
    <name type="scientific">Providencia alcalifaciens 205/92</name>
    <dbReference type="NCBI Taxonomy" id="1256988"/>
    <lineage>
        <taxon>Bacteria</taxon>
        <taxon>Pseudomonadati</taxon>
        <taxon>Pseudomonadota</taxon>
        <taxon>Gammaproteobacteria</taxon>
        <taxon>Enterobacterales</taxon>
        <taxon>Morganellaceae</taxon>
        <taxon>Providencia</taxon>
    </lineage>
</organism>
<accession>A0AAV3M437</accession>
<sequence>MMKKVTTLILSTILMSPAVFAGTSANIKVSGVVKMPTCLINGHEQSDIIFELVKTSPRYLSQTSYTVLQSPVKKNVTITCDAETYLTYRATDTYQSTPWPTASGDNYFFMVNSDHTDKSIGAVVFSVSDVTIDAKTAFVAKDGVTENNGIMTKKILNGFGTKSSTIFANKLTAGKVFSADFLTSSVYISSINQLTASGIDLTSNVDYQAEAVLAFNFGI</sequence>